<evidence type="ECO:0000259" key="4">
    <source>
        <dbReference type="PROSITE" id="PS51077"/>
    </source>
</evidence>
<dbReference type="AlphaFoldDB" id="A0A0D6JK17"/>
<dbReference type="InterPro" id="IPR036388">
    <property type="entry name" value="WH-like_DNA-bd_sf"/>
</dbReference>
<dbReference type="GO" id="GO:0045892">
    <property type="term" value="P:negative regulation of DNA-templated transcription"/>
    <property type="evidence" value="ECO:0007669"/>
    <property type="project" value="TreeGrafter"/>
</dbReference>
<evidence type="ECO:0000256" key="2">
    <source>
        <dbReference type="ARBA" id="ARBA00023125"/>
    </source>
</evidence>
<protein>
    <submittedName>
        <fullName evidence="6">Putative regulatory protein, IclR</fullName>
    </submittedName>
</protein>
<dbReference type="InterPro" id="IPR050707">
    <property type="entry name" value="HTH_MetabolicPath_Reg"/>
</dbReference>
<dbReference type="PANTHER" id="PTHR30136">
    <property type="entry name" value="HELIX-TURN-HELIX TRANSCRIPTIONAL REGULATOR, ICLR FAMILY"/>
    <property type="match status" value="1"/>
</dbReference>
<dbReference type="EMBL" id="LN829119">
    <property type="protein sequence ID" value="CPR21980.1"/>
    <property type="molecule type" value="Genomic_DNA"/>
</dbReference>
<evidence type="ECO:0000256" key="1">
    <source>
        <dbReference type="ARBA" id="ARBA00023015"/>
    </source>
</evidence>
<evidence type="ECO:0000256" key="3">
    <source>
        <dbReference type="ARBA" id="ARBA00023163"/>
    </source>
</evidence>
<dbReference type="InterPro" id="IPR029016">
    <property type="entry name" value="GAF-like_dom_sf"/>
</dbReference>
<dbReference type="RefSeq" id="WP_046478386.1">
    <property type="nucleotide sequence ID" value="NZ_LN829118.1"/>
</dbReference>
<keyword evidence="1" id="KW-0805">Transcription regulation</keyword>
<dbReference type="Pfam" id="PF09339">
    <property type="entry name" value="HTH_IclR"/>
    <property type="match status" value="1"/>
</dbReference>
<dbReference type="Pfam" id="PF01614">
    <property type="entry name" value="IclR_C"/>
    <property type="match status" value="1"/>
</dbReference>
<reference evidence="7" key="1">
    <citation type="submission" date="2015-02" db="EMBL/GenBank/DDBJ databases">
        <authorList>
            <person name="Chooi Y.-H."/>
        </authorList>
    </citation>
    <scope>NUCLEOTIDE SEQUENCE [LARGE SCALE GENOMIC DNA]</scope>
    <source>
        <strain evidence="7">strain Y</strain>
    </source>
</reference>
<dbReference type="SUPFAM" id="SSF46785">
    <property type="entry name" value="Winged helix' DNA-binding domain"/>
    <property type="match status" value="1"/>
</dbReference>
<keyword evidence="3" id="KW-0804">Transcription</keyword>
<proteinExistence type="predicted"/>
<feature type="domain" description="IclR-ED" evidence="5">
    <location>
        <begin position="82"/>
        <end position="266"/>
    </location>
</feature>
<dbReference type="Gene3D" id="3.30.450.40">
    <property type="match status" value="1"/>
</dbReference>
<dbReference type="PROSITE" id="PS51078">
    <property type="entry name" value="ICLR_ED"/>
    <property type="match status" value="1"/>
</dbReference>
<evidence type="ECO:0000259" key="5">
    <source>
        <dbReference type="PROSITE" id="PS51078"/>
    </source>
</evidence>
<dbReference type="GO" id="GO:0003700">
    <property type="term" value="F:DNA-binding transcription factor activity"/>
    <property type="evidence" value="ECO:0007669"/>
    <property type="project" value="TreeGrafter"/>
</dbReference>
<evidence type="ECO:0000313" key="7">
    <source>
        <dbReference type="Proteomes" id="UP000033187"/>
    </source>
</evidence>
<dbReference type="KEGG" id="fil:BN1229_v1_2502"/>
<dbReference type="InterPro" id="IPR014757">
    <property type="entry name" value="Tscrpt_reg_IclR_C"/>
</dbReference>
<dbReference type="PANTHER" id="PTHR30136:SF39">
    <property type="entry name" value="TRANSCRIPTIONAL REGULATORY PROTEIN"/>
    <property type="match status" value="1"/>
</dbReference>
<gene>
    <name evidence="6" type="ORF">YBN1229_v1_3413</name>
</gene>
<dbReference type="OrthoDB" id="8438735at2"/>
<dbReference type="PROSITE" id="PS51077">
    <property type="entry name" value="HTH_ICLR"/>
    <property type="match status" value="1"/>
</dbReference>
<dbReference type="Proteomes" id="UP000033187">
    <property type="component" value="Chromosome 1"/>
</dbReference>
<dbReference type="Gene3D" id="1.10.10.10">
    <property type="entry name" value="Winged helix-like DNA-binding domain superfamily/Winged helix DNA-binding domain"/>
    <property type="match status" value="1"/>
</dbReference>
<feature type="domain" description="HTH iclR-type" evidence="4">
    <location>
        <begin position="18"/>
        <end position="81"/>
    </location>
</feature>
<evidence type="ECO:0000313" key="6">
    <source>
        <dbReference type="EMBL" id="CPR21980.1"/>
    </source>
</evidence>
<organism evidence="6 7">
    <name type="scientific">Candidatus Filomicrobium marinum</name>
    <dbReference type="NCBI Taxonomy" id="1608628"/>
    <lineage>
        <taxon>Bacteria</taxon>
        <taxon>Pseudomonadati</taxon>
        <taxon>Pseudomonadota</taxon>
        <taxon>Alphaproteobacteria</taxon>
        <taxon>Hyphomicrobiales</taxon>
        <taxon>Hyphomicrobiaceae</taxon>
        <taxon>Filomicrobium</taxon>
    </lineage>
</organism>
<dbReference type="KEGG" id="fiy:BN1229_v1_3413"/>
<name>A0A0D6JK17_9HYPH</name>
<dbReference type="InterPro" id="IPR005471">
    <property type="entry name" value="Tscrpt_reg_IclR_N"/>
</dbReference>
<accession>A0A0D6JK17</accession>
<dbReference type="SMART" id="SM00346">
    <property type="entry name" value="HTH_ICLR"/>
    <property type="match status" value="1"/>
</dbReference>
<dbReference type="InterPro" id="IPR036390">
    <property type="entry name" value="WH_DNA-bd_sf"/>
</dbReference>
<dbReference type="GO" id="GO:0003677">
    <property type="term" value="F:DNA binding"/>
    <property type="evidence" value="ECO:0007669"/>
    <property type="project" value="UniProtKB-KW"/>
</dbReference>
<sequence>MSNGHSSSRTVHASDLPAGSLNRAVTLLEAIAQGPQEGCELSDLVARTSLPRPTVYRVLEMLMTVGWVSRDPETRRFNLGADLAALGFSAISRHPLERTAATTLSALAEKLSQVVYLSVRSGLDFVCVGRYEGPSQIQVGRGWAGMRGPFGMTPACMGMFARMNPDEVRDIIKLSMPRYRRIDGFDEKGFRKSLADSMDAGYGIYGNIVLDRSTSGMGAAICDPSGHPVAGIGTTFITGWLDDAQLKQCAKALMTAATDIEHRMFLAELPSPKR</sequence>
<dbReference type="SUPFAM" id="SSF55781">
    <property type="entry name" value="GAF domain-like"/>
    <property type="match status" value="1"/>
</dbReference>
<keyword evidence="7" id="KW-1185">Reference proteome</keyword>
<keyword evidence="2" id="KW-0238">DNA-binding</keyword>